<dbReference type="AlphaFoldDB" id="A0A7K1LJ95"/>
<evidence type="ECO:0000256" key="1">
    <source>
        <dbReference type="SAM" id="MobiDB-lite"/>
    </source>
</evidence>
<feature type="transmembrane region" description="Helical" evidence="2">
    <location>
        <begin position="38"/>
        <end position="63"/>
    </location>
</feature>
<dbReference type="OrthoDB" id="4951105at2"/>
<proteinExistence type="predicted"/>
<protein>
    <submittedName>
        <fullName evidence="3">Uncharacterized protein</fullName>
    </submittedName>
</protein>
<dbReference type="EMBL" id="WOGT01000003">
    <property type="protein sequence ID" value="MUN54982.1"/>
    <property type="molecule type" value="Genomic_DNA"/>
</dbReference>
<reference evidence="3 4" key="1">
    <citation type="submission" date="2019-12" db="EMBL/GenBank/DDBJ databases">
        <authorList>
            <person name="Li J."/>
            <person name="Shi Y."/>
            <person name="Xu G."/>
            <person name="Xiao D."/>
            <person name="Ran X."/>
        </authorList>
    </citation>
    <scope>NUCLEOTIDE SEQUENCE [LARGE SCALE GENOMIC DNA]</scope>
    <source>
        <strain evidence="3 4">JCM 15915</strain>
    </source>
</reference>
<organism evidence="3 4">
    <name type="scientific">Rothia koreensis</name>
    <dbReference type="NCBI Taxonomy" id="592378"/>
    <lineage>
        <taxon>Bacteria</taxon>
        <taxon>Bacillati</taxon>
        <taxon>Actinomycetota</taxon>
        <taxon>Actinomycetes</taxon>
        <taxon>Micrococcales</taxon>
        <taxon>Micrococcaceae</taxon>
        <taxon>Rothia</taxon>
    </lineage>
</organism>
<accession>A0A7K1LJ95</accession>
<keyword evidence="2" id="KW-0812">Transmembrane</keyword>
<keyword evidence="4" id="KW-1185">Reference proteome</keyword>
<keyword evidence="2" id="KW-1133">Transmembrane helix</keyword>
<gene>
    <name evidence="3" type="ORF">GMA10_07120</name>
</gene>
<sequence>MTHGEESAFRPGASGPAQNSKQYRTNQKVRSHSGEGHLVTNLLNFVFCMILLVASFYCFGLWISDSKAWLPFAIAIVLYGLTFMVPLNILRSKTAKDSPSGKELTQL</sequence>
<feature type="compositionally biased region" description="Polar residues" evidence="1">
    <location>
        <begin position="16"/>
        <end position="28"/>
    </location>
</feature>
<evidence type="ECO:0000256" key="2">
    <source>
        <dbReference type="SAM" id="Phobius"/>
    </source>
</evidence>
<comment type="caution">
    <text evidence="3">The sequence shown here is derived from an EMBL/GenBank/DDBJ whole genome shotgun (WGS) entry which is preliminary data.</text>
</comment>
<feature type="transmembrane region" description="Helical" evidence="2">
    <location>
        <begin position="69"/>
        <end position="90"/>
    </location>
</feature>
<evidence type="ECO:0000313" key="3">
    <source>
        <dbReference type="EMBL" id="MUN54982.1"/>
    </source>
</evidence>
<dbReference type="Proteomes" id="UP000462152">
    <property type="component" value="Unassembled WGS sequence"/>
</dbReference>
<feature type="region of interest" description="Disordered" evidence="1">
    <location>
        <begin position="1"/>
        <end position="28"/>
    </location>
</feature>
<evidence type="ECO:0000313" key="4">
    <source>
        <dbReference type="Proteomes" id="UP000462152"/>
    </source>
</evidence>
<dbReference type="RefSeq" id="WP_129315096.1">
    <property type="nucleotide sequence ID" value="NZ_NOIQ01000003.1"/>
</dbReference>
<keyword evidence="2" id="KW-0472">Membrane</keyword>
<name>A0A7K1LJ95_9MICC</name>